<dbReference type="Pfam" id="PF01161">
    <property type="entry name" value="PBP"/>
    <property type="match status" value="1"/>
</dbReference>
<dbReference type="AlphaFoldDB" id="A0A8H6RHY3"/>
<dbReference type="Gene3D" id="3.90.280.10">
    <property type="entry name" value="PEBP-like"/>
    <property type="match status" value="1"/>
</dbReference>
<dbReference type="GO" id="GO:0005543">
    <property type="term" value="F:phospholipid binding"/>
    <property type="evidence" value="ECO:0007669"/>
    <property type="project" value="TreeGrafter"/>
</dbReference>
<dbReference type="GO" id="GO:0046578">
    <property type="term" value="P:regulation of Ras protein signal transduction"/>
    <property type="evidence" value="ECO:0007669"/>
    <property type="project" value="TreeGrafter"/>
</dbReference>
<keyword evidence="1" id="KW-0732">Signal</keyword>
<evidence type="ECO:0000256" key="1">
    <source>
        <dbReference type="SAM" id="SignalP"/>
    </source>
</evidence>
<dbReference type="InterPro" id="IPR008914">
    <property type="entry name" value="PEBP"/>
</dbReference>
<dbReference type="PANTHER" id="PTHR11362:SF78">
    <property type="entry name" value="PROTEASE INHIBITOR"/>
    <property type="match status" value="1"/>
</dbReference>
<name>A0A8H6RHY3_9PEZI</name>
<reference evidence="2" key="1">
    <citation type="submission" date="2020-04" db="EMBL/GenBank/DDBJ databases">
        <title>Draft genome resource of the tomato pathogen Pseudocercospora fuligena.</title>
        <authorList>
            <person name="Zaccaron A."/>
        </authorList>
    </citation>
    <scope>NUCLEOTIDE SEQUENCE</scope>
    <source>
        <strain evidence="2">PF001</strain>
    </source>
</reference>
<dbReference type="CDD" id="cd00866">
    <property type="entry name" value="PEBP_euk"/>
    <property type="match status" value="1"/>
</dbReference>
<accession>A0A8H6RHY3</accession>
<dbReference type="OrthoDB" id="2506647at2759"/>
<comment type="caution">
    <text evidence="2">The sequence shown here is derived from an EMBL/GenBank/DDBJ whole genome shotgun (WGS) entry which is preliminary data.</text>
</comment>
<dbReference type="GO" id="GO:0030414">
    <property type="term" value="F:peptidase inhibitor activity"/>
    <property type="evidence" value="ECO:0007669"/>
    <property type="project" value="TreeGrafter"/>
</dbReference>
<proteinExistence type="predicted"/>
<dbReference type="EMBL" id="JABCIY010000150">
    <property type="protein sequence ID" value="KAF7192150.1"/>
    <property type="molecule type" value="Genomic_DNA"/>
</dbReference>
<keyword evidence="3" id="KW-1185">Reference proteome</keyword>
<dbReference type="InterPro" id="IPR036610">
    <property type="entry name" value="PEBP-like_sf"/>
</dbReference>
<evidence type="ECO:0000313" key="3">
    <source>
        <dbReference type="Proteomes" id="UP000660729"/>
    </source>
</evidence>
<dbReference type="InterPro" id="IPR035810">
    <property type="entry name" value="PEBP_euk"/>
</dbReference>
<dbReference type="SUPFAM" id="SSF49777">
    <property type="entry name" value="PEBP-like"/>
    <property type="match status" value="1"/>
</dbReference>
<protein>
    <submittedName>
        <fullName evidence="2">Protein D1</fullName>
    </submittedName>
</protein>
<gene>
    <name evidence="2" type="ORF">HII31_06536</name>
</gene>
<evidence type="ECO:0000313" key="2">
    <source>
        <dbReference type="EMBL" id="KAF7192150.1"/>
    </source>
</evidence>
<dbReference type="PANTHER" id="PTHR11362">
    <property type="entry name" value="PHOSPHATIDYLETHANOLAMINE-BINDING PROTEIN"/>
    <property type="match status" value="1"/>
</dbReference>
<dbReference type="GO" id="GO:0030162">
    <property type="term" value="P:regulation of proteolysis"/>
    <property type="evidence" value="ECO:0007669"/>
    <property type="project" value="TreeGrafter"/>
</dbReference>
<dbReference type="Proteomes" id="UP000660729">
    <property type="component" value="Unassembled WGS sequence"/>
</dbReference>
<sequence length="357" mass="39923">MHLPSFVIMAISLQSLEIASSSSGRTVISHRKWLMLQSMPAMLSRSRQNGELRATCKSLRKRRIESYMELCETVKSSMAGCEHFTLLSAYRIQASRVIQSIALHFRYRPRRDNAPVIACRRKSIGWKVVVHYYIGIAPFFSSDTTDIMPDDQHDKEVATFLISDITFQKVSTLEVFSNLPVRNITKMPANKSAFAAVESSTGQELTLRFNAETIKHADYVPKAKAQQAPQLIFSSAKPDQTYLVVALDLDAPFVNIPVLGPILHWIQPGLKASADSILSKSEPFVADYIGPAPPPPSGPHRYSFFLYEQPEDFDGKKYAPPSGAKLPAIKRMRYDLDAFQKEAGLGKIVGCTYFKSN</sequence>
<feature type="chain" id="PRO_5034455723" evidence="1">
    <location>
        <begin position="22"/>
        <end position="357"/>
    </location>
</feature>
<feature type="signal peptide" evidence="1">
    <location>
        <begin position="1"/>
        <end position="21"/>
    </location>
</feature>
<organism evidence="2 3">
    <name type="scientific">Pseudocercospora fuligena</name>
    <dbReference type="NCBI Taxonomy" id="685502"/>
    <lineage>
        <taxon>Eukaryota</taxon>
        <taxon>Fungi</taxon>
        <taxon>Dikarya</taxon>
        <taxon>Ascomycota</taxon>
        <taxon>Pezizomycotina</taxon>
        <taxon>Dothideomycetes</taxon>
        <taxon>Dothideomycetidae</taxon>
        <taxon>Mycosphaerellales</taxon>
        <taxon>Mycosphaerellaceae</taxon>
        <taxon>Pseudocercospora</taxon>
    </lineage>
</organism>